<name>A0AAV7UDR7_PLEWA</name>
<proteinExistence type="predicted"/>
<organism evidence="1 2">
    <name type="scientific">Pleurodeles waltl</name>
    <name type="common">Iberian ribbed newt</name>
    <dbReference type="NCBI Taxonomy" id="8319"/>
    <lineage>
        <taxon>Eukaryota</taxon>
        <taxon>Metazoa</taxon>
        <taxon>Chordata</taxon>
        <taxon>Craniata</taxon>
        <taxon>Vertebrata</taxon>
        <taxon>Euteleostomi</taxon>
        <taxon>Amphibia</taxon>
        <taxon>Batrachia</taxon>
        <taxon>Caudata</taxon>
        <taxon>Salamandroidea</taxon>
        <taxon>Salamandridae</taxon>
        <taxon>Pleurodelinae</taxon>
        <taxon>Pleurodeles</taxon>
    </lineage>
</organism>
<dbReference type="EMBL" id="JANPWB010000005">
    <property type="protein sequence ID" value="KAJ1186973.1"/>
    <property type="molecule type" value="Genomic_DNA"/>
</dbReference>
<protein>
    <submittedName>
        <fullName evidence="1">Uncharacterized protein</fullName>
    </submittedName>
</protein>
<comment type="caution">
    <text evidence="1">The sequence shown here is derived from an EMBL/GenBank/DDBJ whole genome shotgun (WGS) entry which is preliminary data.</text>
</comment>
<sequence length="107" mass="11828">MYKRDPASDYLLSIPLQPGGRLLLRFGSTAPVQLSSERLSPFDSLGRGPNQTRQSEQAVLCVVEEFSKHLVFVVEPHDREIPCRFDGIVKAYAIRIQGAFGVHSGTA</sequence>
<keyword evidence="2" id="KW-1185">Reference proteome</keyword>
<dbReference type="AlphaFoldDB" id="A0AAV7UDR7"/>
<evidence type="ECO:0000313" key="2">
    <source>
        <dbReference type="Proteomes" id="UP001066276"/>
    </source>
</evidence>
<gene>
    <name evidence="1" type="ORF">NDU88_003752</name>
</gene>
<dbReference type="Proteomes" id="UP001066276">
    <property type="component" value="Chromosome 3_1"/>
</dbReference>
<accession>A0AAV7UDR7</accession>
<reference evidence="1" key="1">
    <citation type="journal article" date="2022" name="bioRxiv">
        <title>Sequencing and chromosome-scale assembly of the giantPleurodeles waltlgenome.</title>
        <authorList>
            <person name="Brown T."/>
            <person name="Elewa A."/>
            <person name="Iarovenko S."/>
            <person name="Subramanian E."/>
            <person name="Araus A.J."/>
            <person name="Petzold A."/>
            <person name="Susuki M."/>
            <person name="Suzuki K.-i.T."/>
            <person name="Hayashi T."/>
            <person name="Toyoda A."/>
            <person name="Oliveira C."/>
            <person name="Osipova E."/>
            <person name="Leigh N.D."/>
            <person name="Simon A."/>
            <person name="Yun M.H."/>
        </authorList>
    </citation>
    <scope>NUCLEOTIDE SEQUENCE</scope>
    <source>
        <strain evidence="1">20211129_DDA</strain>
        <tissue evidence="1">Liver</tissue>
    </source>
</reference>
<evidence type="ECO:0000313" key="1">
    <source>
        <dbReference type="EMBL" id="KAJ1186973.1"/>
    </source>
</evidence>